<dbReference type="Pfam" id="PF03466">
    <property type="entry name" value="LysR_substrate"/>
    <property type="match status" value="1"/>
</dbReference>
<dbReference type="SUPFAM" id="SSF46785">
    <property type="entry name" value="Winged helix' DNA-binding domain"/>
    <property type="match status" value="1"/>
</dbReference>
<dbReference type="Gene3D" id="3.40.190.290">
    <property type="match status" value="1"/>
</dbReference>
<dbReference type="InterPro" id="IPR005119">
    <property type="entry name" value="LysR_subst-bd"/>
</dbReference>
<dbReference type="RefSeq" id="WP_076769673.1">
    <property type="nucleotide sequence ID" value="NZ_CP019445.1"/>
</dbReference>
<evidence type="ECO:0000256" key="2">
    <source>
        <dbReference type="ARBA" id="ARBA00023015"/>
    </source>
</evidence>
<dbReference type="PANTHER" id="PTHR30126">
    <property type="entry name" value="HTH-TYPE TRANSCRIPTIONAL REGULATOR"/>
    <property type="match status" value="1"/>
</dbReference>
<comment type="similarity">
    <text evidence="1">Belongs to the LysR transcriptional regulatory family.</text>
</comment>
<name>A0A807LIN3_9ENTR</name>
<keyword evidence="7" id="KW-1185">Reference proteome</keyword>
<proteinExistence type="inferred from homology"/>
<evidence type="ECO:0000256" key="3">
    <source>
        <dbReference type="ARBA" id="ARBA00023125"/>
    </source>
</evidence>
<dbReference type="PANTHER" id="PTHR30126:SF91">
    <property type="entry name" value="LYSR FAMILY TRANSCRIPTIONAL REGULATOR"/>
    <property type="match status" value="1"/>
</dbReference>
<evidence type="ECO:0000313" key="7">
    <source>
        <dbReference type="Proteomes" id="UP000187148"/>
    </source>
</evidence>
<evidence type="ECO:0000259" key="5">
    <source>
        <dbReference type="PROSITE" id="PS50931"/>
    </source>
</evidence>
<feature type="domain" description="HTH lysR-type" evidence="5">
    <location>
        <begin position="8"/>
        <end position="65"/>
    </location>
</feature>
<gene>
    <name evidence="6" type="ORF">BWI95_14035</name>
</gene>
<dbReference type="InterPro" id="IPR036388">
    <property type="entry name" value="WH-like_DNA-bd_sf"/>
</dbReference>
<protein>
    <submittedName>
        <fullName evidence="6">LysR family transcriptional regulator</fullName>
    </submittedName>
</protein>
<organism evidence="6 7">
    <name type="scientific">Kosakonia cowanii JCM 10956 = DSM 18146</name>
    <dbReference type="NCBI Taxonomy" id="1300165"/>
    <lineage>
        <taxon>Bacteria</taxon>
        <taxon>Pseudomonadati</taxon>
        <taxon>Pseudomonadota</taxon>
        <taxon>Gammaproteobacteria</taxon>
        <taxon>Enterobacterales</taxon>
        <taxon>Enterobacteriaceae</taxon>
        <taxon>Kosakonia</taxon>
    </lineage>
</organism>
<dbReference type="SUPFAM" id="SSF53850">
    <property type="entry name" value="Periplasmic binding protein-like II"/>
    <property type="match status" value="1"/>
</dbReference>
<dbReference type="AlphaFoldDB" id="A0A807LIN3"/>
<dbReference type="PROSITE" id="PS50931">
    <property type="entry name" value="HTH_LYSR"/>
    <property type="match status" value="1"/>
</dbReference>
<dbReference type="InterPro" id="IPR000847">
    <property type="entry name" value="LysR_HTH_N"/>
</dbReference>
<keyword evidence="3" id="KW-0238">DNA-binding</keyword>
<keyword evidence="4" id="KW-0804">Transcription</keyword>
<accession>A0A807LIN3</accession>
<dbReference type="GO" id="GO:0000976">
    <property type="term" value="F:transcription cis-regulatory region binding"/>
    <property type="evidence" value="ECO:0007669"/>
    <property type="project" value="TreeGrafter"/>
</dbReference>
<evidence type="ECO:0000256" key="4">
    <source>
        <dbReference type="ARBA" id="ARBA00023163"/>
    </source>
</evidence>
<dbReference type="InterPro" id="IPR036390">
    <property type="entry name" value="WH_DNA-bd_sf"/>
</dbReference>
<evidence type="ECO:0000256" key="1">
    <source>
        <dbReference type="ARBA" id="ARBA00009437"/>
    </source>
</evidence>
<dbReference type="Proteomes" id="UP000187148">
    <property type="component" value="Chromosome"/>
</dbReference>
<keyword evidence="2" id="KW-0805">Transcription regulation</keyword>
<dbReference type="Gene3D" id="1.10.10.10">
    <property type="entry name" value="Winged helix-like DNA-binding domain superfamily/Winged helix DNA-binding domain"/>
    <property type="match status" value="1"/>
</dbReference>
<evidence type="ECO:0000313" key="6">
    <source>
        <dbReference type="EMBL" id="APZ06083.1"/>
    </source>
</evidence>
<reference evidence="6 7" key="1">
    <citation type="submission" date="2017-01" db="EMBL/GenBank/DDBJ databases">
        <authorList>
            <person name="Cao J.-M."/>
        </authorList>
    </citation>
    <scope>NUCLEOTIDE SEQUENCE [LARGE SCALE GENOMIC DNA]</scope>
    <source>
        <strain evidence="6 7">888-76</strain>
    </source>
</reference>
<dbReference type="GO" id="GO:0003700">
    <property type="term" value="F:DNA-binding transcription factor activity"/>
    <property type="evidence" value="ECO:0007669"/>
    <property type="project" value="InterPro"/>
</dbReference>
<dbReference type="Pfam" id="PF00126">
    <property type="entry name" value="HTH_1"/>
    <property type="match status" value="1"/>
</dbReference>
<dbReference type="KEGG" id="kco:BWI95_14035"/>
<dbReference type="EMBL" id="CP019445">
    <property type="protein sequence ID" value="APZ06083.1"/>
    <property type="molecule type" value="Genomic_DNA"/>
</dbReference>
<dbReference type="CDD" id="cd05466">
    <property type="entry name" value="PBP2_LTTR_substrate"/>
    <property type="match status" value="1"/>
</dbReference>
<sequence length="304" mass="34140">MKKTDLVIENKALCAFVAAAETGSFLQAGQRMNRSKSTISRWIKELEDILGYPLFHTRGNGSVVKINSNGKRLLPKAQSMVNSWQRLEAFSLSLQTRREPEIVRLAFNELIPADVVSDILLAVKAAYPQMLLHVIHTDLYDTEASLRAKRVDYVLGLHLPVMPCGLQGCVVGDLQTMLIAHPQHWLAQQRHIDAFQLDGETLIYPAFPDENNDHRYPLHAPAEAMLVTDYTLSAMLAKKGLGIACVPDHIARPELLAKRVVALDVNNDEFNNLHSLMLFWRESEDDAALRSLIVGSLKEWFGYC</sequence>